<dbReference type="OrthoDB" id="42889at2759"/>
<dbReference type="AlphaFoldDB" id="S8AGF7"/>
<organism evidence="1 2">
    <name type="scientific">Dactylellina haptotyla (strain CBS 200.50)</name>
    <name type="common">Nematode-trapping fungus</name>
    <name type="synonym">Monacrosporium haptotylum</name>
    <dbReference type="NCBI Taxonomy" id="1284197"/>
    <lineage>
        <taxon>Eukaryota</taxon>
        <taxon>Fungi</taxon>
        <taxon>Dikarya</taxon>
        <taxon>Ascomycota</taxon>
        <taxon>Pezizomycotina</taxon>
        <taxon>Orbiliomycetes</taxon>
        <taxon>Orbiliales</taxon>
        <taxon>Orbiliaceae</taxon>
        <taxon>Dactylellina</taxon>
    </lineage>
</organism>
<gene>
    <name evidence="1" type="ORF">H072_4079</name>
</gene>
<reference evidence="1 2" key="1">
    <citation type="journal article" date="2013" name="PLoS Genet.">
        <title>Genomic mechanisms accounting for the adaptation to parasitism in nematode-trapping fungi.</title>
        <authorList>
            <person name="Meerupati T."/>
            <person name="Andersson K.M."/>
            <person name="Friman E."/>
            <person name="Kumar D."/>
            <person name="Tunlid A."/>
            <person name="Ahren D."/>
        </authorList>
    </citation>
    <scope>NUCLEOTIDE SEQUENCE [LARGE SCALE GENOMIC DNA]</scope>
    <source>
        <strain evidence="1 2">CBS 200.50</strain>
    </source>
</reference>
<evidence type="ECO:0000313" key="2">
    <source>
        <dbReference type="Proteomes" id="UP000015100"/>
    </source>
</evidence>
<dbReference type="EMBL" id="AQGS01000131">
    <property type="protein sequence ID" value="EPS41944.1"/>
    <property type="molecule type" value="Genomic_DNA"/>
</dbReference>
<sequence length="311" mass="35914">MAPRGLAAAVWEKREARKKWSEVFHLKKCADTIGGNGECILENDWPEALVDIFRLLLADEYEIQSLQKEDVNRTPISTKNELTVALGLKQAMTQKLAAVRKYNPTRPTTNDHRRYLADTYRKGQEDIIVSKLQNLDNFLANYLTERRLGSKHYLFENHHLAYTINKHPIPTETEYDEDEAPEEIEIIDKAELVLLVAILREYFARENDNIHSDRVEGFWDAFVRLLRTSPGMSLIEFSETEMDQGDTEEDAYGEENYIYEKVADYCNLVAADGLTESYIGRLVTKEHICWAWGVIRLKCINISGADTFLTW</sequence>
<evidence type="ECO:0000313" key="1">
    <source>
        <dbReference type="EMBL" id="EPS41944.1"/>
    </source>
</evidence>
<dbReference type="HOGENOM" id="CLU_894348_0_0_1"/>
<name>S8AGF7_DACHA</name>
<dbReference type="Proteomes" id="UP000015100">
    <property type="component" value="Unassembled WGS sequence"/>
</dbReference>
<protein>
    <submittedName>
        <fullName evidence="1">Uncharacterized protein</fullName>
    </submittedName>
</protein>
<accession>S8AGF7</accession>
<dbReference type="STRING" id="1284197.S8AGF7"/>
<proteinExistence type="predicted"/>
<keyword evidence="2" id="KW-1185">Reference proteome</keyword>
<comment type="caution">
    <text evidence="1">The sequence shown here is derived from an EMBL/GenBank/DDBJ whole genome shotgun (WGS) entry which is preliminary data.</text>
</comment>
<reference evidence="2" key="2">
    <citation type="submission" date="2013-04" db="EMBL/GenBank/DDBJ databases">
        <title>Genomic mechanisms accounting for the adaptation to parasitism in nematode-trapping fungi.</title>
        <authorList>
            <person name="Ahren D.G."/>
        </authorList>
    </citation>
    <scope>NUCLEOTIDE SEQUENCE [LARGE SCALE GENOMIC DNA]</scope>
    <source>
        <strain evidence="2">CBS 200.50</strain>
    </source>
</reference>